<comment type="caution">
    <text evidence="3">The sequence shown here is derived from an EMBL/GenBank/DDBJ whole genome shotgun (WGS) entry which is preliminary data.</text>
</comment>
<dbReference type="Proteomes" id="UP001530400">
    <property type="component" value="Unassembled WGS sequence"/>
</dbReference>
<reference evidence="3 4" key="1">
    <citation type="submission" date="2024-10" db="EMBL/GenBank/DDBJ databases">
        <title>Updated reference genomes for cyclostephanoid diatoms.</title>
        <authorList>
            <person name="Roberts W.R."/>
            <person name="Alverson A.J."/>
        </authorList>
    </citation>
    <scope>NUCLEOTIDE SEQUENCE [LARGE SCALE GENOMIC DNA]</scope>
    <source>
        <strain evidence="3 4">AJA010-31</strain>
    </source>
</reference>
<keyword evidence="4" id="KW-1185">Reference proteome</keyword>
<evidence type="ECO:0000256" key="1">
    <source>
        <dbReference type="SAM" id="MobiDB-lite"/>
    </source>
</evidence>
<feature type="transmembrane region" description="Helical" evidence="2">
    <location>
        <begin position="67"/>
        <end position="88"/>
    </location>
</feature>
<feature type="compositionally biased region" description="Low complexity" evidence="1">
    <location>
        <begin position="267"/>
        <end position="293"/>
    </location>
</feature>
<evidence type="ECO:0000256" key="2">
    <source>
        <dbReference type="SAM" id="Phobius"/>
    </source>
</evidence>
<dbReference type="AlphaFoldDB" id="A0ABD3NEC0"/>
<keyword evidence="2" id="KW-1133">Transmembrane helix</keyword>
<keyword evidence="2" id="KW-0812">Transmembrane</keyword>
<name>A0ABD3NEC0_9STRA</name>
<feature type="region of interest" description="Disordered" evidence="1">
    <location>
        <begin position="252"/>
        <end position="293"/>
    </location>
</feature>
<proteinExistence type="predicted"/>
<dbReference type="EMBL" id="JALLPJ020001235">
    <property type="protein sequence ID" value="KAL3773396.1"/>
    <property type="molecule type" value="Genomic_DNA"/>
</dbReference>
<feature type="transmembrane region" description="Helical" evidence="2">
    <location>
        <begin position="43"/>
        <end position="61"/>
    </location>
</feature>
<evidence type="ECO:0000313" key="4">
    <source>
        <dbReference type="Proteomes" id="UP001530400"/>
    </source>
</evidence>
<sequence length="293" mass="32697">CKIPEAAGLKWVDDFFDNDTDDLVAVFDHDYEAMLRYFMKLKILSLITPIFTTALVLAIFVMSSSGLVGALVVIFDILYLALSIYGSYRLFKSDVYSLHLAVKRDGICFVQDDHIHGRSLLAAFHVFDACMFVSKRSQTVSQIPFDQITQMTVKDPGEIDKSYPCWWCCIRCLGAPYYTVAMDTASSDPGYYSMAMMGLFLPHEFQKLVWGMKRDKGEEIHRRTEQNTASMCSAMMFDNMMKYGVSPVQPPIPGMVGGSSNTAPTMSVSTSSSKSTRRSSSNNHSQSSDGVDL</sequence>
<accession>A0ABD3NEC0</accession>
<organism evidence="3 4">
    <name type="scientific">Cyclotella atomus</name>
    <dbReference type="NCBI Taxonomy" id="382360"/>
    <lineage>
        <taxon>Eukaryota</taxon>
        <taxon>Sar</taxon>
        <taxon>Stramenopiles</taxon>
        <taxon>Ochrophyta</taxon>
        <taxon>Bacillariophyta</taxon>
        <taxon>Coscinodiscophyceae</taxon>
        <taxon>Thalassiosirophycidae</taxon>
        <taxon>Stephanodiscales</taxon>
        <taxon>Stephanodiscaceae</taxon>
        <taxon>Cyclotella</taxon>
    </lineage>
</organism>
<gene>
    <name evidence="3" type="ORF">ACHAWO_003687</name>
</gene>
<protein>
    <submittedName>
        <fullName evidence="3">Uncharacterized protein</fullName>
    </submittedName>
</protein>
<feature type="non-terminal residue" evidence="3">
    <location>
        <position position="1"/>
    </location>
</feature>
<evidence type="ECO:0000313" key="3">
    <source>
        <dbReference type="EMBL" id="KAL3773396.1"/>
    </source>
</evidence>
<keyword evidence="2" id="KW-0472">Membrane</keyword>